<sequence>MYAAKFTVFYVIATFAALASASPVPVTAPEVSVDLFLRSAEPDVLAREPLAIADAVVAREPAPEGDVEARICRFGCL</sequence>
<evidence type="ECO:0000313" key="2">
    <source>
        <dbReference type="EMBL" id="KIK97641.1"/>
    </source>
</evidence>
<dbReference type="Proteomes" id="UP000054538">
    <property type="component" value="Unassembled WGS sequence"/>
</dbReference>
<keyword evidence="1" id="KW-0732">Signal</keyword>
<proteinExistence type="predicted"/>
<organism evidence="2 3">
    <name type="scientific">Paxillus rubicundulus Ve08.2h10</name>
    <dbReference type="NCBI Taxonomy" id="930991"/>
    <lineage>
        <taxon>Eukaryota</taxon>
        <taxon>Fungi</taxon>
        <taxon>Dikarya</taxon>
        <taxon>Basidiomycota</taxon>
        <taxon>Agaricomycotina</taxon>
        <taxon>Agaricomycetes</taxon>
        <taxon>Agaricomycetidae</taxon>
        <taxon>Boletales</taxon>
        <taxon>Paxilineae</taxon>
        <taxon>Paxillaceae</taxon>
        <taxon>Paxillus</taxon>
    </lineage>
</organism>
<protein>
    <submittedName>
        <fullName evidence="2">Uncharacterized protein</fullName>
    </submittedName>
</protein>
<dbReference type="EMBL" id="KN824927">
    <property type="protein sequence ID" value="KIK97641.1"/>
    <property type="molecule type" value="Genomic_DNA"/>
</dbReference>
<feature type="chain" id="PRO_5002209278" evidence="1">
    <location>
        <begin position="22"/>
        <end position="77"/>
    </location>
</feature>
<dbReference type="OrthoDB" id="2691522at2759"/>
<dbReference type="AlphaFoldDB" id="A0A0D0E1G0"/>
<feature type="signal peptide" evidence="1">
    <location>
        <begin position="1"/>
        <end position="21"/>
    </location>
</feature>
<evidence type="ECO:0000256" key="1">
    <source>
        <dbReference type="SAM" id="SignalP"/>
    </source>
</evidence>
<name>A0A0D0E1G0_9AGAM</name>
<reference evidence="2 3" key="1">
    <citation type="submission" date="2014-04" db="EMBL/GenBank/DDBJ databases">
        <authorList>
            <consortium name="DOE Joint Genome Institute"/>
            <person name="Kuo A."/>
            <person name="Kohler A."/>
            <person name="Jargeat P."/>
            <person name="Nagy L.G."/>
            <person name="Floudas D."/>
            <person name="Copeland A."/>
            <person name="Barry K.W."/>
            <person name="Cichocki N."/>
            <person name="Veneault-Fourrey C."/>
            <person name="LaButti K."/>
            <person name="Lindquist E.A."/>
            <person name="Lipzen A."/>
            <person name="Lundell T."/>
            <person name="Morin E."/>
            <person name="Murat C."/>
            <person name="Sun H."/>
            <person name="Tunlid A."/>
            <person name="Henrissat B."/>
            <person name="Grigoriev I.V."/>
            <person name="Hibbett D.S."/>
            <person name="Martin F."/>
            <person name="Nordberg H.P."/>
            <person name="Cantor M.N."/>
            <person name="Hua S.X."/>
        </authorList>
    </citation>
    <scope>NUCLEOTIDE SEQUENCE [LARGE SCALE GENOMIC DNA]</scope>
    <source>
        <strain evidence="2 3">Ve08.2h10</strain>
    </source>
</reference>
<dbReference type="HOGENOM" id="CLU_2655530_0_0_1"/>
<reference evidence="3" key="2">
    <citation type="submission" date="2015-01" db="EMBL/GenBank/DDBJ databases">
        <title>Evolutionary Origins and Diversification of the Mycorrhizal Mutualists.</title>
        <authorList>
            <consortium name="DOE Joint Genome Institute"/>
            <consortium name="Mycorrhizal Genomics Consortium"/>
            <person name="Kohler A."/>
            <person name="Kuo A."/>
            <person name="Nagy L.G."/>
            <person name="Floudas D."/>
            <person name="Copeland A."/>
            <person name="Barry K.W."/>
            <person name="Cichocki N."/>
            <person name="Veneault-Fourrey C."/>
            <person name="LaButti K."/>
            <person name="Lindquist E.A."/>
            <person name="Lipzen A."/>
            <person name="Lundell T."/>
            <person name="Morin E."/>
            <person name="Murat C."/>
            <person name="Riley R."/>
            <person name="Ohm R."/>
            <person name="Sun H."/>
            <person name="Tunlid A."/>
            <person name="Henrissat B."/>
            <person name="Grigoriev I.V."/>
            <person name="Hibbett D.S."/>
            <person name="Martin F."/>
        </authorList>
    </citation>
    <scope>NUCLEOTIDE SEQUENCE [LARGE SCALE GENOMIC DNA]</scope>
    <source>
        <strain evidence="3">Ve08.2h10</strain>
    </source>
</reference>
<keyword evidence="3" id="KW-1185">Reference proteome</keyword>
<accession>A0A0D0E1G0</accession>
<dbReference type="InParanoid" id="A0A0D0E1G0"/>
<gene>
    <name evidence="2" type="ORF">PAXRUDRAFT_205121</name>
</gene>
<evidence type="ECO:0000313" key="3">
    <source>
        <dbReference type="Proteomes" id="UP000054538"/>
    </source>
</evidence>